<organism evidence="1">
    <name type="scientific">Mesocestoides corti</name>
    <name type="common">Flatworm</name>
    <dbReference type="NCBI Taxonomy" id="53468"/>
    <lineage>
        <taxon>Eukaryota</taxon>
        <taxon>Metazoa</taxon>
        <taxon>Spiralia</taxon>
        <taxon>Lophotrochozoa</taxon>
        <taxon>Platyhelminthes</taxon>
        <taxon>Cestoda</taxon>
        <taxon>Eucestoda</taxon>
        <taxon>Cyclophyllidea</taxon>
        <taxon>Mesocestoididae</taxon>
        <taxon>Mesocestoides</taxon>
    </lineage>
</organism>
<name>A0A5K3F3F7_MESCO</name>
<dbReference type="WBParaSite" id="MCU_005233-RA">
    <property type="protein sequence ID" value="MCU_005233-RA"/>
    <property type="gene ID" value="MCU_005233"/>
</dbReference>
<sequence length="103" mass="11913">MVKVDPHKVACPQLPGNYSVHCGNRHLRVFWIPPRNESGNFIRVVPTFREENFSRLCTKLALCNIALRSSCDKSTSCINSQNNWPILPNMLKIFHYICKELVR</sequence>
<evidence type="ECO:0000313" key="1">
    <source>
        <dbReference type="WBParaSite" id="MCU_005233-RA"/>
    </source>
</evidence>
<reference evidence="1" key="1">
    <citation type="submission" date="2019-11" db="UniProtKB">
        <authorList>
            <consortium name="WormBaseParasite"/>
        </authorList>
    </citation>
    <scope>IDENTIFICATION</scope>
</reference>
<dbReference type="AlphaFoldDB" id="A0A5K3F3F7"/>
<protein>
    <submittedName>
        <fullName evidence="1">Fibronectin type-III domain-containing protein</fullName>
    </submittedName>
</protein>
<accession>A0A5K3F3F7</accession>
<proteinExistence type="predicted"/>